<reference evidence="11 12" key="1">
    <citation type="journal article" date="2018" name="Mol. Plant">
        <title>The genome of Artemisia annua provides insight into the evolution of Asteraceae family and artemisinin biosynthesis.</title>
        <authorList>
            <person name="Shen Q."/>
            <person name="Zhang L."/>
            <person name="Liao Z."/>
            <person name="Wang S."/>
            <person name="Yan T."/>
            <person name="Shi P."/>
            <person name="Liu M."/>
            <person name="Fu X."/>
            <person name="Pan Q."/>
            <person name="Wang Y."/>
            <person name="Lv Z."/>
            <person name="Lu X."/>
            <person name="Zhang F."/>
            <person name="Jiang W."/>
            <person name="Ma Y."/>
            <person name="Chen M."/>
            <person name="Hao X."/>
            <person name="Li L."/>
            <person name="Tang Y."/>
            <person name="Lv G."/>
            <person name="Zhou Y."/>
            <person name="Sun X."/>
            <person name="Brodelius P.E."/>
            <person name="Rose J.K.C."/>
            <person name="Tang K."/>
        </authorList>
    </citation>
    <scope>NUCLEOTIDE SEQUENCE [LARGE SCALE GENOMIC DNA]</scope>
    <source>
        <strain evidence="12">cv. Huhao1</strain>
        <tissue evidence="11">Leaf</tissue>
    </source>
</reference>
<evidence type="ECO:0000256" key="8">
    <source>
        <dbReference type="ARBA" id="ARBA00023055"/>
    </source>
</evidence>
<keyword evidence="7 10" id="KW-0072">Autophagy</keyword>
<evidence type="ECO:0000256" key="1">
    <source>
        <dbReference type="ARBA" id="ARBA00004511"/>
    </source>
</evidence>
<comment type="similarity">
    <text evidence="2 10">Belongs to the ATG9 family.</text>
</comment>
<proteinExistence type="inferred from homology"/>
<evidence type="ECO:0000313" key="11">
    <source>
        <dbReference type="EMBL" id="PWA39566.1"/>
    </source>
</evidence>
<keyword evidence="12" id="KW-1185">Reference proteome</keyword>
<keyword evidence="6 10" id="KW-1133">Transmembrane helix</keyword>
<dbReference type="PANTHER" id="PTHR13038:SF10">
    <property type="entry name" value="AUTOPHAGY-RELATED PROTEIN 9"/>
    <property type="match status" value="1"/>
</dbReference>
<feature type="transmembrane region" description="Helical" evidence="10">
    <location>
        <begin position="318"/>
        <end position="342"/>
    </location>
</feature>
<dbReference type="GO" id="GO:0006869">
    <property type="term" value="P:lipid transport"/>
    <property type="evidence" value="ECO:0007669"/>
    <property type="project" value="UniProtKB-KW"/>
</dbReference>
<dbReference type="GO" id="GO:0000422">
    <property type="term" value="P:autophagy of mitochondrion"/>
    <property type="evidence" value="ECO:0007669"/>
    <property type="project" value="TreeGrafter"/>
</dbReference>
<evidence type="ECO:0000313" key="12">
    <source>
        <dbReference type="Proteomes" id="UP000245207"/>
    </source>
</evidence>
<feature type="transmembrane region" description="Helical" evidence="10">
    <location>
        <begin position="92"/>
        <end position="115"/>
    </location>
</feature>
<dbReference type="GO" id="GO:0061709">
    <property type="term" value="P:reticulophagy"/>
    <property type="evidence" value="ECO:0007669"/>
    <property type="project" value="TreeGrafter"/>
</dbReference>
<dbReference type="AlphaFoldDB" id="A0A2U1KS56"/>
<gene>
    <name evidence="11" type="ORF">CTI12_AA570770</name>
</gene>
<organism evidence="11 12">
    <name type="scientific">Artemisia annua</name>
    <name type="common">Sweet wormwood</name>
    <dbReference type="NCBI Taxonomy" id="35608"/>
    <lineage>
        <taxon>Eukaryota</taxon>
        <taxon>Viridiplantae</taxon>
        <taxon>Streptophyta</taxon>
        <taxon>Embryophyta</taxon>
        <taxon>Tracheophyta</taxon>
        <taxon>Spermatophyta</taxon>
        <taxon>Magnoliopsida</taxon>
        <taxon>eudicotyledons</taxon>
        <taxon>Gunneridae</taxon>
        <taxon>Pentapetalae</taxon>
        <taxon>asterids</taxon>
        <taxon>campanulids</taxon>
        <taxon>Asterales</taxon>
        <taxon>Asteraceae</taxon>
        <taxon>Asteroideae</taxon>
        <taxon>Anthemideae</taxon>
        <taxon>Artemisiinae</taxon>
        <taxon>Artemisia</taxon>
    </lineage>
</organism>
<protein>
    <recommendedName>
        <fullName evidence="3 10">Autophagy-related protein 9</fullName>
    </recommendedName>
</protein>
<dbReference type="Proteomes" id="UP000245207">
    <property type="component" value="Unassembled WGS sequence"/>
</dbReference>
<keyword evidence="9 10" id="KW-0472">Membrane</keyword>
<evidence type="ECO:0000256" key="6">
    <source>
        <dbReference type="ARBA" id="ARBA00022989"/>
    </source>
</evidence>
<keyword evidence="8 10" id="KW-0445">Lipid transport</keyword>
<evidence type="ECO:0000256" key="4">
    <source>
        <dbReference type="ARBA" id="ARBA00022448"/>
    </source>
</evidence>
<evidence type="ECO:0000256" key="5">
    <source>
        <dbReference type="ARBA" id="ARBA00022692"/>
    </source>
</evidence>
<evidence type="ECO:0000256" key="2">
    <source>
        <dbReference type="ARBA" id="ARBA00006185"/>
    </source>
</evidence>
<dbReference type="GO" id="GO:0034497">
    <property type="term" value="P:protein localization to phagophore assembly site"/>
    <property type="evidence" value="ECO:0007669"/>
    <property type="project" value="TreeGrafter"/>
</dbReference>
<evidence type="ECO:0000256" key="9">
    <source>
        <dbReference type="ARBA" id="ARBA00023136"/>
    </source>
</evidence>
<feature type="transmembrane region" description="Helical" evidence="10">
    <location>
        <begin position="400"/>
        <end position="426"/>
    </location>
</feature>
<dbReference type="EMBL" id="PKPP01014514">
    <property type="protein sequence ID" value="PWA39566.1"/>
    <property type="molecule type" value="Genomic_DNA"/>
</dbReference>
<dbReference type="STRING" id="35608.A0A2U1KS56"/>
<name>A0A2U1KS56_ARTAN</name>
<dbReference type="GO" id="GO:0034045">
    <property type="term" value="C:phagophore assembly site membrane"/>
    <property type="evidence" value="ECO:0007669"/>
    <property type="project" value="UniProtKB-SubCell"/>
</dbReference>
<dbReference type="Pfam" id="PF04109">
    <property type="entry name" value="ATG9"/>
    <property type="match status" value="1"/>
</dbReference>
<evidence type="ECO:0000256" key="3">
    <source>
        <dbReference type="ARBA" id="ARBA00018074"/>
    </source>
</evidence>
<keyword evidence="4 10" id="KW-0813">Transport</keyword>
<keyword evidence="5 10" id="KW-0812">Transmembrane</keyword>
<feature type="transmembrane region" description="Helical" evidence="10">
    <location>
        <begin position="155"/>
        <end position="176"/>
    </location>
</feature>
<sequence length="813" mass="94067">MFGGQKGGIIFNNLKQKFLGESYLSTRLLSDVPPEIELSDYQRAPSTGSESPSRILKDESLKAEPIADLDLFFGRLYSYYCGKGLRCIIIKWIIELLTLAFIICFSGFFLLYFNWYGIRDIKCGMDAVESRKKQCDLAKEVLHQHPLTPLTVLKVVILGYLGITSVYWIFCFLRFFSQLKDTLEIRKFYINSLNVDDNEIQTMPWSLVLEKLVKVQESQQLCVVKDLSAHDIVMRMMRKENYLIGMLNKGVLAFPISRWLPGAGPTSKKGPNGMQNCLVLTKILEWTLNWCILQSMFDRNFCIRRDFVGDSKTLKKRLMVVGLAMFLLSPFIVVFMLVYLFLRHAEQFYNHPSTASSRRWSNLSRWVLREYNEVDHLFRHRINSSVAPASDYLKQFPSPILSIIAKFISFVSGGFTAILIIIAFLEESLLEGHIFGRNLLWYGAVFGAITAISRAAVSDELLVLDPHGTMPLVVQHTHYMPKRWRMKENAEFVRMELKPFFSPNGSSYSLCLHLKNTTAFYYVDALYCLFLWFNYRQESCVQRADDILQFIADFTVNVEGVGHVCSLSLFDFRNHGNSKYASPHNSSRTHRSSQGKMEKSFLSFQSSYPSWEPNADGKLFLSTLKKFQEQRSPNHMHELTPNNYHHYTIDCYYTSQRDHHHGPRDIEAGPIGVEDEIITNTWVPPNLGFNQDQFDENWGTPLDDQTRSNLDASTSRTILQHHDFENLGQATQSHWWARRGGSLVDRNGVGPQTSFLEPTFYQNDYYDPRDNISERSSQEHEQQLDWRTMEDDFNLPFDDIYDIHLQSPPRTPF</sequence>
<accession>A0A2U1KS56</accession>
<dbReference type="PANTHER" id="PTHR13038">
    <property type="entry name" value="APG9 AUTOPHAGY 9"/>
    <property type="match status" value="1"/>
</dbReference>
<comment type="caution">
    <text evidence="11">The sequence shown here is derived from an EMBL/GenBank/DDBJ whole genome shotgun (WGS) entry which is preliminary data.</text>
</comment>
<dbReference type="InterPro" id="IPR007241">
    <property type="entry name" value="Autophagy-rel_prot_9"/>
</dbReference>
<evidence type="ECO:0000256" key="7">
    <source>
        <dbReference type="ARBA" id="ARBA00023006"/>
    </source>
</evidence>
<feature type="transmembrane region" description="Helical" evidence="10">
    <location>
        <begin position="438"/>
        <end position="457"/>
    </location>
</feature>
<comment type="function">
    <text evidence="10">Phospholipid scramblase involved in autophagy. Cycles between the preautophagosomal structure/phagophore assembly site (PAS) and the cytoplasmic vesicle pool and supplies membrane for the growing autophagosome. Lipid scramblase activity plays a key role in preautophagosomal structure/phagophore assembly by distributing the phospholipids that arrive through ATG2 from the cytoplasmic to the luminal leaflet of the bilayer, thereby driving autophagosomal membrane expansion.</text>
</comment>
<comment type="subcellular location">
    <subcellularLocation>
        <location evidence="1 10">Preautophagosomal structure membrane</location>
        <topology evidence="1 10">Multi-pass membrane protein</topology>
    </subcellularLocation>
</comment>
<dbReference type="OrthoDB" id="2020634at2759"/>
<dbReference type="GO" id="GO:0005776">
    <property type="term" value="C:autophagosome"/>
    <property type="evidence" value="ECO:0007669"/>
    <property type="project" value="TreeGrafter"/>
</dbReference>
<evidence type="ECO:0000256" key="10">
    <source>
        <dbReference type="RuleBase" id="RU364027"/>
    </source>
</evidence>
<dbReference type="GO" id="GO:0034727">
    <property type="term" value="P:piecemeal microautophagy of the nucleus"/>
    <property type="evidence" value="ECO:0007669"/>
    <property type="project" value="TreeGrafter"/>
</dbReference>